<evidence type="ECO:0000313" key="3">
    <source>
        <dbReference type="EMBL" id="GKX31592.1"/>
    </source>
</evidence>
<dbReference type="AlphaFoldDB" id="A0A9W6DHI0"/>
<keyword evidence="4" id="KW-1185">Reference proteome</keyword>
<dbReference type="Gene3D" id="2.60.40.10">
    <property type="entry name" value="Immunoglobulins"/>
    <property type="match status" value="1"/>
</dbReference>
<evidence type="ECO:0000256" key="2">
    <source>
        <dbReference type="ARBA" id="ARBA00022729"/>
    </source>
</evidence>
<dbReference type="CDD" id="cd14745">
    <property type="entry name" value="GH66"/>
    <property type="match status" value="1"/>
</dbReference>
<dbReference type="InterPro" id="IPR013783">
    <property type="entry name" value="Ig-like_fold"/>
</dbReference>
<dbReference type="EMBL" id="BRLB01000019">
    <property type="protein sequence ID" value="GKX31592.1"/>
    <property type="molecule type" value="Genomic_DNA"/>
</dbReference>
<name>A0A9W6DHI0_9FIRM</name>
<dbReference type="SUPFAM" id="SSF51445">
    <property type="entry name" value="(Trans)glycosidases"/>
    <property type="match status" value="1"/>
</dbReference>
<comment type="similarity">
    <text evidence="1">Belongs to the glycosyl hydrolase 66 family.</text>
</comment>
<accession>A0A9W6DHI0</accession>
<reference evidence="3" key="1">
    <citation type="submission" date="2022-06" db="EMBL/GenBank/DDBJ databases">
        <title>Vallitalea longa sp. nov., an anaerobic bacterium isolated from marine sediment.</title>
        <authorList>
            <person name="Hirano S."/>
            <person name="Terahara T."/>
            <person name="Mori K."/>
            <person name="Hamada M."/>
            <person name="Matsumoto R."/>
            <person name="Kobayashi T."/>
        </authorList>
    </citation>
    <scope>NUCLEOTIDE SEQUENCE</scope>
    <source>
        <strain evidence="3">SH18-1</strain>
    </source>
</reference>
<dbReference type="Proteomes" id="UP001144256">
    <property type="component" value="Unassembled WGS sequence"/>
</dbReference>
<evidence type="ECO:0008006" key="5">
    <source>
        <dbReference type="Google" id="ProtNLM"/>
    </source>
</evidence>
<protein>
    <recommendedName>
        <fullName evidence="5">Dextranase</fullName>
    </recommendedName>
</protein>
<proteinExistence type="inferred from homology"/>
<dbReference type="InterPro" id="IPR013780">
    <property type="entry name" value="Glyco_hydro_b"/>
</dbReference>
<dbReference type="InterPro" id="IPR025092">
    <property type="entry name" value="Glyco_hydro_66"/>
</dbReference>
<dbReference type="Gene3D" id="3.20.20.80">
    <property type="entry name" value="Glycosidases"/>
    <property type="match status" value="1"/>
</dbReference>
<keyword evidence="2" id="KW-0732">Signal</keyword>
<sequence>MENMNDARIEIIDIFPDKAVYKPNEKVKINIHINNRDKDKKPYYINYKISHLNKIICNRKEIHVLNEGINKVKLEYMPPNVKNRGYGVHVSIQGSYRETSFDVLEHWKVRPRYGFLSDFYKEDEKDEKDVLQMLKYHINVVQFYDWMYRHEDLIPKKPYFMDLLDRKLSREAIIDKINSCHTYNMAAIGYGCIYASSKDFYEKHKEWGLYTNDDKPQNLGEWFYIMNIDESSPWTKHIINQYELAIHELDFDGIHLDTYGFPKTAYSILDNDKKLVRLNEQFLPFINKTYNKLSSIKPDIGLIFNAVGNWAIEAVAPSKQAACYIEVWDPQSKYRHLFELIHRAKELSGKQVILAAYMKCFDKKYDYSPESCLNSLLLTTAVITASGGFQLVLGEENGVLCDPYYVNYGKLTDGQGEKVRSYYDFIVRYGDILYDMDAVDISMTHANGINTEYLFSGSDFSSYPTEHSIWTQIREVNEYKVIHLINMVGIDNDVWNEEKNNKPKEIEGIQIKALIDEQVMGVYYASPDNESISSVEVEYTTESLERGNYICFEVPKLEFWGMVYIKVK</sequence>
<evidence type="ECO:0000256" key="1">
    <source>
        <dbReference type="ARBA" id="ARBA00010837"/>
    </source>
</evidence>
<comment type="caution">
    <text evidence="3">The sequence shown here is derived from an EMBL/GenBank/DDBJ whole genome shotgun (WGS) entry which is preliminary data.</text>
</comment>
<organism evidence="3 4">
    <name type="scientific">Vallitalea longa</name>
    <dbReference type="NCBI Taxonomy" id="2936439"/>
    <lineage>
        <taxon>Bacteria</taxon>
        <taxon>Bacillati</taxon>
        <taxon>Bacillota</taxon>
        <taxon>Clostridia</taxon>
        <taxon>Lachnospirales</taxon>
        <taxon>Vallitaleaceae</taxon>
        <taxon>Vallitalea</taxon>
    </lineage>
</organism>
<gene>
    <name evidence="3" type="ORF">SH1V18_40720</name>
</gene>
<dbReference type="InterPro" id="IPR017853">
    <property type="entry name" value="GH"/>
</dbReference>
<dbReference type="Pfam" id="PF13199">
    <property type="entry name" value="Glyco_hydro_66"/>
    <property type="match status" value="1"/>
</dbReference>
<evidence type="ECO:0000313" key="4">
    <source>
        <dbReference type="Proteomes" id="UP001144256"/>
    </source>
</evidence>
<dbReference type="Gene3D" id="2.60.40.1180">
    <property type="entry name" value="Golgi alpha-mannosidase II"/>
    <property type="match status" value="1"/>
</dbReference>
<dbReference type="RefSeq" id="WP_281818754.1">
    <property type="nucleotide sequence ID" value="NZ_BRLB01000019.1"/>
</dbReference>